<proteinExistence type="predicted"/>
<keyword evidence="3" id="KW-1185">Reference proteome</keyword>
<dbReference type="AlphaFoldDB" id="A0A8A3PBH9"/>
<sequence length="179" mass="19853">MNSPAPNTRQPSSAPNYPKNIQGPHSISRIFHKTGSTSMKHFMQAQGLRVDENEHIVRAWDTLEGMREDYENENCEESEWEFVEQEIGESVSFVDEEGGELIHIHKGIDPNVIGNGSLFSGKEQVQNPDQNHGELITSHGNSQGPDTASQAHAGSHGKQNCNPGPESCLKCHCKSSYQW</sequence>
<name>A0A8A3PBH9_9HELO</name>
<feature type="region of interest" description="Disordered" evidence="1">
    <location>
        <begin position="122"/>
        <end position="159"/>
    </location>
</feature>
<feature type="compositionally biased region" description="Polar residues" evidence="1">
    <location>
        <begin position="1"/>
        <end position="15"/>
    </location>
</feature>
<evidence type="ECO:0000313" key="3">
    <source>
        <dbReference type="Proteomes" id="UP000672032"/>
    </source>
</evidence>
<accession>A0A8A3PBH9</accession>
<gene>
    <name evidence="2" type="ORF">DSL72_002036</name>
</gene>
<protein>
    <submittedName>
        <fullName evidence="2">Uncharacterized protein</fullName>
    </submittedName>
</protein>
<reference evidence="2" key="1">
    <citation type="submission" date="2020-10" db="EMBL/GenBank/DDBJ databases">
        <title>Genome Sequence of Monilinia vaccinii-corymbosi Sheds Light on Mummy Berry Disease Infection of Blueberry and Mating Type.</title>
        <authorList>
            <person name="Yow A.G."/>
            <person name="Zhang Y."/>
            <person name="Bansal K."/>
            <person name="Eacker S.M."/>
            <person name="Sullivan S."/>
            <person name="Liachko I."/>
            <person name="Cubeta M.A."/>
            <person name="Rollins J.A."/>
            <person name="Ashrafi H."/>
        </authorList>
    </citation>
    <scope>NUCLEOTIDE SEQUENCE</scope>
    <source>
        <strain evidence="2">RL-1</strain>
    </source>
</reference>
<organism evidence="2 3">
    <name type="scientific">Monilinia vaccinii-corymbosi</name>
    <dbReference type="NCBI Taxonomy" id="61207"/>
    <lineage>
        <taxon>Eukaryota</taxon>
        <taxon>Fungi</taxon>
        <taxon>Dikarya</taxon>
        <taxon>Ascomycota</taxon>
        <taxon>Pezizomycotina</taxon>
        <taxon>Leotiomycetes</taxon>
        <taxon>Helotiales</taxon>
        <taxon>Sclerotiniaceae</taxon>
        <taxon>Monilinia</taxon>
    </lineage>
</organism>
<evidence type="ECO:0000256" key="1">
    <source>
        <dbReference type="SAM" id="MobiDB-lite"/>
    </source>
</evidence>
<evidence type="ECO:0000313" key="2">
    <source>
        <dbReference type="EMBL" id="QSZ32462.1"/>
    </source>
</evidence>
<feature type="region of interest" description="Disordered" evidence="1">
    <location>
        <begin position="1"/>
        <end position="25"/>
    </location>
</feature>
<dbReference type="OrthoDB" id="3552766at2759"/>
<feature type="compositionally biased region" description="Polar residues" evidence="1">
    <location>
        <begin position="138"/>
        <end position="159"/>
    </location>
</feature>
<dbReference type="Proteomes" id="UP000672032">
    <property type="component" value="Chromosome 3"/>
</dbReference>
<dbReference type="EMBL" id="CP063407">
    <property type="protein sequence ID" value="QSZ32462.1"/>
    <property type="molecule type" value="Genomic_DNA"/>
</dbReference>